<feature type="compositionally biased region" description="Polar residues" evidence="1">
    <location>
        <begin position="206"/>
        <end position="219"/>
    </location>
</feature>
<evidence type="ECO:0000313" key="3">
    <source>
        <dbReference type="Proteomes" id="UP000438429"/>
    </source>
</evidence>
<dbReference type="Proteomes" id="UP000438429">
    <property type="component" value="Unassembled WGS sequence"/>
</dbReference>
<comment type="caution">
    <text evidence="2">The sequence shown here is derived from an EMBL/GenBank/DDBJ whole genome shotgun (WGS) entry which is preliminary data.</text>
</comment>
<accession>A0A6A4RYK8</accession>
<protein>
    <submittedName>
        <fullName evidence="2">Uncharacterized protein</fullName>
    </submittedName>
</protein>
<dbReference type="EMBL" id="VEVO01000018">
    <property type="protein sequence ID" value="KAF0027966.1"/>
    <property type="molecule type" value="Genomic_DNA"/>
</dbReference>
<sequence>MDSDSDGAVWHNEKLRATNSPAPELLTVWSTLANYCLSPPRLAGQVRPDAPVATPQFSSVQEDEPLLRGKERQRLLLFFKGALAKTEVTVSDVQKKAAHDEDIQQTFSLKKSGGSPFVRGRHWQGIGQDEHLMSTVAARCVSAADDADFGLAPPPPNLSNLVICEEARAEGPLVVYLLRDLVVVQTKELAVPLIPLDKKPTHDYQNRPQLKPSETNTGERGSGDMEQASSNGGRWNLNPLLKAPPELAATFCRFVRVDPM</sequence>
<dbReference type="AlphaFoldDB" id="A0A6A4RYK8"/>
<reference evidence="2 3" key="1">
    <citation type="submission" date="2019-06" db="EMBL/GenBank/DDBJ databases">
        <title>Draft genomes of female and male turbot (Scophthalmus maximus).</title>
        <authorList>
            <person name="Xu H."/>
            <person name="Xu X.-W."/>
            <person name="Shao C."/>
            <person name="Chen S."/>
        </authorList>
    </citation>
    <scope>NUCLEOTIDE SEQUENCE [LARGE SCALE GENOMIC DNA]</scope>
    <source>
        <strain evidence="2">Ysfricsl-2016a</strain>
        <tissue evidence="2">Blood</tissue>
    </source>
</reference>
<evidence type="ECO:0000256" key="1">
    <source>
        <dbReference type="SAM" id="MobiDB-lite"/>
    </source>
</evidence>
<proteinExistence type="predicted"/>
<feature type="region of interest" description="Disordered" evidence="1">
    <location>
        <begin position="198"/>
        <end position="237"/>
    </location>
</feature>
<name>A0A6A4RYK8_SCOMX</name>
<gene>
    <name evidence="2" type="ORF">F2P81_020707</name>
</gene>
<evidence type="ECO:0000313" key="2">
    <source>
        <dbReference type="EMBL" id="KAF0027966.1"/>
    </source>
</evidence>
<organism evidence="2 3">
    <name type="scientific">Scophthalmus maximus</name>
    <name type="common">Turbot</name>
    <name type="synonym">Psetta maxima</name>
    <dbReference type="NCBI Taxonomy" id="52904"/>
    <lineage>
        <taxon>Eukaryota</taxon>
        <taxon>Metazoa</taxon>
        <taxon>Chordata</taxon>
        <taxon>Craniata</taxon>
        <taxon>Vertebrata</taxon>
        <taxon>Euteleostomi</taxon>
        <taxon>Actinopterygii</taxon>
        <taxon>Neopterygii</taxon>
        <taxon>Teleostei</taxon>
        <taxon>Neoteleostei</taxon>
        <taxon>Acanthomorphata</taxon>
        <taxon>Carangaria</taxon>
        <taxon>Pleuronectiformes</taxon>
        <taxon>Pleuronectoidei</taxon>
        <taxon>Scophthalmidae</taxon>
        <taxon>Scophthalmus</taxon>
    </lineage>
</organism>